<dbReference type="InterPro" id="IPR009056">
    <property type="entry name" value="Cyt_c-like_dom"/>
</dbReference>
<proteinExistence type="predicted"/>
<dbReference type="SUPFAM" id="SSF46626">
    <property type="entry name" value="Cytochrome c"/>
    <property type="match status" value="2"/>
</dbReference>
<dbReference type="Pfam" id="PF23500">
    <property type="entry name" value="DUF7133"/>
    <property type="match status" value="1"/>
</dbReference>
<dbReference type="Gene3D" id="1.25.10.10">
    <property type="entry name" value="Leucine-rich Repeat Variant"/>
    <property type="match status" value="2"/>
</dbReference>
<dbReference type="InterPro" id="IPR016024">
    <property type="entry name" value="ARM-type_fold"/>
</dbReference>
<evidence type="ECO:0000256" key="1">
    <source>
        <dbReference type="ARBA" id="ARBA00022617"/>
    </source>
</evidence>
<sequence length="1429" mass="156259">MSTRKTLSILTLSLSIAQPCPAADEIFTTFEGDGFGTWSTQGLAFGKAPAAGGIGELKGLVDGFSQNGFASSYHPDGTSTGSLTSPEFKLSKNYIHFLVAGAKDGKAAAIQLIVDGQVLRSTPGEGSAKFIAQVWDVRDLKDKKAQIRIIDSSEQKDGYIMVDHIVFSDSPAYPFPATHSDILVTNEMAPSTDFPNLEIPANSKLEVIADHDSHGLTSPTAICPTESGDWLVTETWRFMNEQGIDDNRHRRYWILEDIASQTTADRMAMYKRWYHKHPVEHYTKNAEKIRRIFDSNKDGTLDSNNIYADGFNHPLDGTAAGIFQYRDTTYFACIPHIWALKDEDKDGVAEKRESLQEGFGVRVSFSGHDLNGFALGPDGRIYGTIGDRGFNLKTKEAKHYVYPGQGAVIRFEPDGSNMEVVHTGLRNPKEIAFDQYGNAITVDNNSDQGDLARIVYVMDGGDSGWRMGHQVLHSFHRTAGLENRPINRWMQEKMWQTQNNTQPLSILPPILNLTNGPSGLTFDPGTGAHPGFQNHFLVCDYRGSAAYSEILGFAIEPNGAGMKVTSAKKFNRGAAVTDVEYGYDGKVYVSDFVGGWSTHAAGRLYTITANKPVNADHIAEVSSLIKQGIHNLPAERLVSLLEHPDLRLRTRAHICLAERKEIQLLADSLAKFEKEEKIIPALHAAWGLGIIARKHADAQYSAGGPLISLAMHSKHAELKAQALRCLGDIPHTIEKQGLVLRENLQDKSPRVRLFAAIGLAKHKDPDAHIRLRFMLKNMEDVDPYLLNASVLALKNNSTAEQLAELSSHDSSNVRLAAVLALRHLQHASLSRFLKDSDQRIHYAAIRAIFDQELTELMPALCELLTVSADNQNGSPHALTPMMQRRLIHAAYRVGGKENIQRLITFASDANSDQNQRIEAIRLLDEWAKPFPVNQALGKYAPLPERSTEELIALLTKAIPKLVELEDFIVAPSLHLLNRYSITDSSITAQKLASIATNQDYSPSVRGSALSVLATQDKSTLIRIAPELAESDIEELAAQALTSLSDAAPSKAVPYLIKACEYKSPLVQQTAWTLLGKSKSAAAKEKIIQGVKALNAKGISPATLEIMEAAKTINDPQTNEALASYVSELEQSPLGKYRSALLGGHGGNGANIYYSHGSAQCMRCHKIGYGHVSGGNAGPNLAGVANRRSREDLLAALVLPSAQLASGYGSVSLKFKNGKSVSATLIDQDDQSLTVQLGELVHRIKKNELDSFSTSPSAMPPMGETLTMREIRDLLEYISTLTDETGKPKSLPPVISPLDIDKLPTPKQEDLGKRTYLASCSACHQDDGKGIVGAFPPLAESEWVNGPAENLIRIQLRGLQGPITVKGVEYNNVMPAQAQQSDEEIAAVLTYIRSNFGNKAPAVTPDQVKALRHEAKKPLLKAEDLKKPKE</sequence>
<evidence type="ECO:0000256" key="5">
    <source>
        <dbReference type="SAM" id="MobiDB-lite"/>
    </source>
</evidence>
<dbReference type="EMBL" id="BAABRL010000001">
    <property type="protein sequence ID" value="GAA5493973.1"/>
    <property type="molecule type" value="Genomic_DNA"/>
</dbReference>
<evidence type="ECO:0000256" key="2">
    <source>
        <dbReference type="ARBA" id="ARBA00022723"/>
    </source>
</evidence>
<dbReference type="NCBIfam" id="TIGR02603">
    <property type="entry name" value="CxxCH_TIGR02603"/>
    <property type="match status" value="1"/>
</dbReference>
<dbReference type="Pfam" id="PF00034">
    <property type="entry name" value="Cytochrom_C"/>
    <property type="match status" value="1"/>
</dbReference>
<dbReference type="SUPFAM" id="SSF50952">
    <property type="entry name" value="Soluble quinoprotein glucose dehydrogenase"/>
    <property type="match status" value="1"/>
</dbReference>
<keyword evidence="6" id="KW-0732">Signal</keyword>
<dbReference type="InterPro" id="IPR013427">
    <property type="entry name" value="Haem-bd_dom_put"/>
</dbReference>
<comment type="caution">
    <text evidence="8">The sequence shown here is derived from an EMBL/GenBank/DDBJ whole genome shotgun (WGS) entry which is preliminary data.</text>
</comment>
<dbReference type="PROSITE" id="PS51007">
    <property type="entry name" value="CYTC"/>
    <property type="match status" value="2"/>
</dbReference>
<feature type="region of interest" description="Disordered" evidence="5">
    <location>
        <begin position="1284"/>
        <end position="1306"/>
    </location>
</feature>
<accession>A0ABP9UU36</accession>
<feature type="chain" id="PRO_5045081236" description="Cytochrome c domain-containing protein" evidence="6">
    <location>
        <begin position="23"/>
        <end position="1429"/>
    </location>
</feature>
<dbReference type="InterPro" id="IPR011989">
    <property type="entry name" value="ARM-like"/>
</dbReference>
<dbReference type="InterPro" id="IPR036909">
    <property type="entry name" value="Cyt_c-like_dom_sf"/>
</dbReference>
<name>A0ABP9UU36_9BACT</name>
<keyword evidence="9" id="KW-1185">Reference proteome</keyword>
<dbReference type="SUPFAM" id="SSF48371">
    <property type="entry name" value="ARM repeat"/>
    <property type="match status" value="1"/>
</dbReference>
<dbReference type="InterPro" id="IPR055557">
    <property type="entry name" value="DUF7133"/>
</dbReference>
<evidence type="ECO:0000259" key="7">
    <source>
        <dbReference type="PROSITE" id="PS51007"/>
    </source>
</evidence>
<organism evidence="8 9">
    <name type="scientific">Rubritalea halochordaticola</name>
    <dbReference type="NCBI Taxonomy" id="714537"/>
    <lineage>
        <taxon>Bacteria</taxon>
        <taxon>Pseudomonadati</taxon>
        <taxon>Verrucomicrobiota</taxon>
        <taxon>Verrucomicrobiia</taxon>
        <taxon>Verrucomicrobiales</taxon>
        <taxon>Rubritaleaceae</taxon>
        <taxon>Rubritalea</taxon>
    </lineage>
</organism>
<dbReference type="PANTHER" id="PTHR33546">
    <property type="entry name" value="LARGE, MULTIFUNCTIONAL SECRETED PROTEIN-RELATED"/>
    <property type="match status" value="1"/>
</dbReference>
<reference evidence="8 9" key="1">
    <citation type="submission" date="2024-02" db="EMBL/GenBank/DDBJ databases">
        <title>Rubritalea halochordaticola NBRC 107102.</title>
        <authorList>
            <person name="Ichikawa N."/>
            <person name="Katano-Makiyama Y."/>
            <person name="Hidaka K."/>
        </authorList>
    </citation>
    <scope>NUCLEOTIDE SEQUENCE [LARGE SCALE GENOMIC DNA]</scope>
    <source>
        <strain evidence="8 9">NBRC 107102</strain>
    </source>
</reference>
<keyword evidence="1 4" id="KW-0349">Heme</keyword>
<evidence type="ECO:0000256" key="6">
    <source>
        <dbReference type="SAM" id="SignalP"/>
    </source>
</evidence>
<feature type="signal peptide" evidence="6">
    <location>
        <begin position="1"/>
        <end position="22"/>
    </location>
</feature>
<dbReference type="Gene3D" id="1.10.760.10">
    <property type="entry name" value="Cytochrome c-like domain"/>
    <property type="match status" value="2"/>
</dbReference>
<dbReference type="RefSeq" id="WP_346187027.1">
    <property type="nucleotide sequence ID" value="NZ_BAABRL010000001.1"/>
</dbReference>
<keyword evidence="2 4" id="KW-0479">Metal-binding</keyword>
<dbReference type="PANTHER" id="PTHR33546:SF1">
    <property type="entry name" value="LARGE, MULTIFUNCTIONAL SECRETED PROTEIN"/>
    <property type="match status" value="1"/>
</dbReference>
<feature type="domain" description="Cytochrome c" evidence="7">
    <location>
        <begin position="1143"/>
        <end position="1281"/>
    </location>
</feature>
<dbReference type="InterPro" id="IPR011041">
    <property type="entry name" value="Quinoprot_gluc/sorb_DH_b-prop"/>
</dbReference>
<protein>
    <recommendedName>
        <fullName evidence="7">Cytochrome c domain-containing protein</fullName>
    </recommendedName>
</protein>
<evidence type="ECO:0000313" key="8">
    <source>
        <dbReference type="EMBL" id="GAA5493973.1"/>
    </source>
</evidence>
<evidence type="ECO:0000313" key="9">
    <source>
        <dbReference type="Proteomes" id="UP001424741"/>
    </source>
</evidence>
<dbReference type="Proteomes" id="UP001424741">
    <property type="component" value="Unassembled WGS sequence"/>
</dbReference>
<dbReference type="InterPro" id="IPR011042">
    <property type="entry name" value="6-blade_b-propeller_TolB-like"/>
</dbReference>
<feature type="domain" description="Cytochrome c" evidence="7">
    <location>
        <begin position="1306"/>
        <end position="1395"/>
    </location>
</feature>
<dbReference type="Gene3D" id="2.120.10.30">
    <property type="entry name" value="TolB, C-terminal domain"/>
    <property type="match status" value="1"/>
</dbReference>
<keyword evidence="3 4" id="KW-0408">Iron</keyword>
<evidence type="ECO:0000256" key="3">
    <source>
        <dbReference type="ARBA" id="ARBA00023004"/>
    </source>
</evidence>
<gene>
    <name evidence="8" type="ORF">Rhal01_00127</name>
</gene>
<evidence type="ECO:0000256" key="4">
    <source>
        <dbReference type="PROSITE-ProRule" id="PRU00433"/>
    </source>
</evidence>